<evidence type="ECO:0000256" key="9">
    <source>
        <dbReference type="ARBA" id="ARBA00034075"/>
    </source>
</evidence>
<keyword evidence="3" id="KW-0858">Xylan degradation</keyword>
<evidence type="ECO:0000256" key="3">
    <source>
        <dbReference type="ARBA" id="ARBA00022651"/>
    </source>
</evidence>
<feature type="signal peptide" evidence="10">
    <location>
        <begin position="1"/>
        <end position="23"/>
    </location>
</feature>
<dbReference type="Pfam" id="PF07519">
    <property type="entry name" value="Tannase"/>
    <property type="match status" value="1"/>
</dbReference>
<evidence type="ECO:0000256" key="7">
    <source>
        <dbReference type="ARBA" id="ARBA00022837"/>
    </source>
</evidence>
<sequence>MVSRYFSYLFCGLLALVFRFSTAQTLPGFDFDSACSSIASELSIPNATVFLAQLVPAGTSITFPDSDPTCQPSGSSQLVPEDICRITMFVATSNRSGINMEAWLPRDWTGRFLSTGNGGLAGCIQYADMAYGSALGFATVGANNGHNGTSGRPFLNNADIVEDFAFRSIHTNVLVGKEVTQSFYGTPHTKSYYLGCSTGGRQGLKSVQDFPEDFDGVVAGAAAADWNHLMAWSGNFFLITGPPSAPTFLPINEWTNLVHADILKQCDLIDGVQDGIIEVPDDCNYDPTDLICGSDGGTDCITAEQAETVREVFMPFFINGQLAFPRYQPGAESITSVLLIGGQMFTFTADWFRFVIFNDPNFDVNQLGPSDWALAQELDPFNISTWKGDISAFKNRNGKLITYHGQADPLISPINSERYFNLVSSTMNLSTSQQDDFYRLFRISGMGHCAGGAGAWEIGQTLDGSAENVSAGSLTLDPDRNVLMAVVQWVEEGVAPDTLLGTKFVNDVPSSGVQFSRRHCRFPLKTTFDGSGDSTVPDSWSCQ</sequence>
<keyword evidence="3" id="KW-0624">Polysaccharide degradation</keyword>
<evidence type="ECO:0000256" key="2">
    <source>
        <dbReference type="ARBA" id="ARBA00022487"/>
    </source>
</evidence>
<dbReference type="PANTHER" id="PTHR33938">
    <property type="entry name" value="FERULOYL ESTERASE B-RELATED"/>
    <property type="match status" value="1"/>
</dbReference>
<keyword evidence="12" id="KW-1185">Reference proteome</keyword>
<dbReference type="EMBL" id="JBANRG010000018">
    <property type="protein sequence ID" value="KAK7458145.1"/>
    <property type="molecule type" value="Genomic_DNA"/>
</dbReference>
<keyword evidence="6 10" id="KW-0378">Hydrolase</keyword>
<dbReference type="Gene3D" id="3.40.50.1820">
    <property type="entry name" value="alpha/beta hydrolase"/>
    <property type="match status" value="1"/>
</dbReference>
<evidence type="ECO:0000313" key="12">
    <source>
        <dbReference type="Proteomes" id="UP001498398"/>
    </source>
</evidence>
<protein>
    <recommendedName>
        <fullName evidence="10">Carboxylic ester hydrolase</fullName>
        <ecNumber evidence="10">3.1.1.-</ecNumber>
    </recommendedName>
</protein>
<keyword evidence="8" id="KW-1015">Disulfide bond</keyword>
<keyword evidence="4" id="KW-0479">Metal-binding</keyword>
<name>A0ABR1JH05_9AGAR</name>
<dbReference type="InterPro" id="IPR029058">
    <property type="entry name" value="AB_hydrolase_fold"/>
</dbReference>
<evidence type="ECO:0000256" key="8">
    <source>
        <dbReference type="ARBA" id="ARBA00023157"/>
    </source>
</evidence>
<dbReference type="SUPFAM" id="SSF53474">
    <property type="entry name" value="alpha/beta-Hydrolases"/>
    <property type="match status" value="1"/>
</dbReference>
<comment type="catalytic activity">
    <reaction evidence="9">
        <text>feruloyl-polysaccharide + H2O = ferulate + polysaccharide.</text>
        <dbReference type="EC" id="3.1.1.73"/>
    </reaction>
</comment>
<dbReference type="PANTHER" id="PTHR33938:SF15">
    <property type="entry name" value="FERULOYL ESTERASE B-RELATED"/>
    <property type="match status" value="1"/>
</dbReference>
<gene>
    <name evidence="11" type="ORF">VKT23_010053</name>
</gene>
<comment type="caution">
    <text evidence="11">The sequence shown here is derived from an EMBL/GenBank/DDBJ whole genome shotgun (WGS) entry which is preliminary data.</text>
</comment>
<reference evidence="11 12" key="1">
    <citation type="submission" date="2024-01" db="EMBL/GenBank/DDBJ databases">
        <title>A draft genome for the cacao thread blight pathogen Marasmiellus scandens.</title>
        <authorList>
            <person name="Baruah I.K."/>
            <person name="Leung J."/>
            <person name="Bukari Y."/>
            <person name="Amoako-Attah I."/>
            <person name="Meinhardt L.W."/>
            <person name="Bailey B.A."/>
            <person name="Cohen S.P."/>
        </authorList>
    </citation>
    <scope>NUCLEOTIDE SEQUENCE [LARGE SCALE GENOMIC DNA]</scope>
    <source>
        <strain evidence="11 12">GH-19</strain>
    </source>
</reference>
<dbReference type="InterPro" id="IPR011118">
    <property type="entry name" value="Tannase/feruloyl_esterase"/>
</dbReference>
<feature type="chain" id="PRO_5044956337" description="Carboxylic ester hydrolase" evidence="10">
    <location>
        <begin position="24"/>
        <end position="543"/>
    </location>
</feature>
<evidence type="ECO:0000256" key="5">
    <source>
        <dbReference type="ARBA" id="ARBA00022729"/>
    </source>
</evidence>
<comment type="similarity">
    <text evidence="1 10">Belongs to the tannase family.</text>
</comment>
<evidence type="ECO:0000313" key="11">
    <source>
        <dbReference type="EMBL" id="KAK7458145.1"/>
    </source>
</evidence>
<proteinExistence type="inferred from homology"/>
<evidence type="ECO:0000256" key="6">
    <source>
        <dbReference type="ARBA" id="ARBA00022801"/>
    </source>
</evidence>
<evidence type="ECO:0000256" key="1">
    <source>
        <dbReference type="ARBA" id="ARBA00006249"/>
    </source>
</evidence>
<keyword evidence="7" id="KW-0106">Calcium</keyword>
<keyword evidence="5 10" id="KW-0732">Signal</keyword>
<dbReference type="Proteomes" id="UP001498398">
    <property type="component" value="Unassembled WGS sequence"/>
</dbReference>
<organism evidence="11 12">
    <name type="scientific">Marasmiellus scandens</name>
    <dbReference type="NCBI Taxonomy" id="2682957"/>
    <lineage>
        <taxon>Eukaryota</taxon>
        <taxon>Fungi</taxon>
        <taxon>Dikarya</taxon>
        <taxon>Basidiomycota</taxon>
        <taxon>Agaricomycotina</taxon>
        <taxon>Agaricomycetes</taxon>
        <taxon>Agaricomycetidae</taxon>
        <taxon>Agaricales</taxon>
        <taxon>Marasmiineae</taxon>
        <taxon>Omphalotaceae</taxon>
        <taxon>Marasmiellus</taxon>
    </lineage>
</organism>
<keyword evidence="3" id="KW-0119">Carbohydrate metabolism</keyword>
<dbReference type="EC" id="3.1.1.-" evidence="10"/>
<keyword evidence="2" id="KW-0719">Serine esterase</keyword>
<accession>A0ABR1JH05</accession>
<evidence type="ECO:0000256" key="4">
    <source>
        <dbReference type="ARBA" id="ARBA00022723"/>
    </source>
</evidence>
<evidence type="ECO:0000256" key="10">
    <source>
        <dbReference type="RuleBase" id="RU361238"/>
    </source>
</evidence>